<evidence type="ECO:0000256" key="1">
    <source>
        <dbReference type="ARBA" id="ARBA00000156"/>
    </source>
</evidence>
<feature type="compositionally biased region" description="Basic and acidic residues" evidence="11">
    <location>
        <begin position="143"/>
        <end position="155"/>
    </location>
</feature>
<evidence type="ECO:0000313" key="13">
    <source>
        <dbReference type="EMBL" id="WPK26724.1"/>
    </source>
</evidence>
<dbReference type="Proteomes" id="UP001338582">
    <property type="component" value="Chromosome 5"/>
</dbReference>
<name>A0AAX4HE46_9ASCO</name>
<comment type="caution">
    <text evidence="10">Lacks conserved residue(s) required for the propagation of feature annotation.</text>
</comment>
<feature type="compositionally biased region" description="Low complexity" evidence="11">
    <location>
        <begin position="35"/>
        <end position="47"/>
    </location>
</feature>
<feature type="transmembrane region" description="Helical" evidence="10">
    <location>
        <begin position="581"/>
        <end position="598"/>
    </location>
</feature>
<gene>
    <name evidence="13" type="ORF">PUMCH_004084</name>
</gene>
<comment type="function">
    <text evidence="10">Serine protease involved in intramembrane proteolysis.</text>
</comment>
<accession>A0AAX4HE46</accession>
<feature type="transmembrane region" description="Helical" evidence="10">
    <location>
        <begin position="283"/>
        <end position="304"/>
    </location>
</feature>
<feature type="transmembrane region" description="Helical" evidence="10">
    <location>
        <begin position="347"/>
        <end position="366"/>
    </location>
</feature>
<feature type="transmembrane region" description="Helical" evidence="10">
    <location>
        <begin position="378"/>
        <end position="398"/>
    </location>
</feature>
<dbReference type="PANTHER" id="PTHR22936">
    <property type="entry name" value="RHOMBOID-RELATED"/>
    <property type="match status" value="1"/>
</dbReference>
<feature type="region of interest" description="Disordered" evidence="11">
    <location>
        <begin position="35"/>
        <end position="54"/>
    </location>
</feature>
<dbReference type="AlphaFoldDB" id="A0AAX4HE46"/>
<feature type="transmembrane region" description="Helical" evidence="10">
    <location>
        <begin position="172"/>
        <end position="192"/>
    </location>
</feature>
<keyword evidence="5 10" id="KW-0812">Transmembrane</keyword>
<evidence type="ECO:0000313" key="14">
    <source>
        <dbReference type="Proteomes" id="UP001338582"/>
    </source>
</evidence>
<evidence type="ECO:0000256" key="3">
    <source>
        <dbReference type="ARBA" id="ARBA00009045"/>
    </source>
</evidence>
<evidence type="ECO:0000259" key="12">
    <source>
        <dbReference type="Pfam" id="PF01694"/>
    </source>
</evidence>
<evidence type="ECO:0000256" key="6">
    <source>
        <dbReference type="ARBA" id="ARBA00022801"/>
    </source>
</evidence>
<evidence type="ECO:0000256" key="5">
    <source>
        <dbReference type="ARBA" id="ARBA00022692"/>
    </source>
</evidence>
<feature type="compositionally biased region" description="Basic and acidic residues" evidence="11">
    <location>
        <begin position="113"/>
        <end position="132"/>
    </location>
</feature>
<sequence>MEHNRNEFVQNAGKHNTESGLAPLGTPYDTYYNANTNGNTNGNARGNQYDGAHGYYRRTDQNYTFQPNQSQNELLRPNREQSRTGLELHELANFSAYPSNPFSGSEEAQNPFDPERQPRFHELNARQTHEGDSSPFSDESSDKEDVQRRMRENERNRRKLATRLPHYHVTKLPYFSILVTIAQVAVFIVELVRMANLTGSPFQSQPYFNPMLGPSTYLLVNMGARYVPCMHPIANITLDMSIQFPCPNSTTVDSNVCNLSQLCGMGGLPVVNNTFVPDQRIRIFTPIFLHAGFLHIIFNMMLQLAMGMAVERHVGFIKYGLIYMCSGVAGFLLGANFAPNGIASTGASGSLFGIIAANLILFIYCGRKNTNIYFTKKYTLFILLMVGEIIVSFVLGLLPGLDNFSHIGGFCMGLLMSIALLQDPSFVYIDGIYTYDATTTTMKTFISNWNPLNKIQDKVRWKFLVWSVVRLICTVLVVLYFVLLVQNLYSPAMESDQPKCTWCKYINCIPVHNWCETGQVTVTSSSTPSTPTTNAFNSASSITPLPLPTQGITRRDLADYLTTPRTIGDVNPYIHSSQTHQGTFVLCGMLAFLSFTTFRRLRLHQREKPEF</sequence>
<dbReference type="GeneID" id="88175146"/>
<dbReference type="InterPro" id="IPR022764">
    <property type="entry name" value="Peptidase_S54_rhomboid_dom"/>
</dbReference>
<evidence type="ECO:0000256" key="2">
    <source>
        <dbReference type="ARBA" id="ARBA00004141"/>
    </source>
</evidence>
<reference evidence="13 14" key="1">
    <citation type="submission" date="2023-10" db="EMBL/GenBank/DDBJ databases">
        <title>Draft Genome Sequence of Candida saopaulonensis from a very Premature Infant with Sepsis.</title>
        <authorList>
            <person name="Ning Y."/>
            <person name="Dai R."/>
            <person name="Xiao M."/>
            <person name="Xu Y."/>
            <person name="Yan Q."/>
            <person name="Zhang L."/>
        </authorList>
    </citation>
    <scope>NUCLEOTIDE SEQUENCE [LARGE SCALE GENOMIC DNA]</scope>
    <source>
        <strain evidence="13 14">19XY460</strain>
    </source>
</reference>
<keyword evidence="7 10" id="KW-0720">Serine protease</keyword>
<evidence type="ECO:0000256" key="11">
    <source>
        <dbReference type="SAM" id="MobiDB-lite"/>
    </source>
</evidence>
<evidence type="ECO:0000256" key="4">
    <source>
        <dbReference type="ARBA" id="ARBA00022670"/>
    </source>
</evidence>
<dbReference type="GO" id="GO:0004252">
    <property type="term" value="F:serine-type endopeptidase activity"/>
    <property type="evidence" value="ECO:0007669"/>
    <property type="project" value="InterPro"/>
</dbReference>
<evidence type="ECO:0000256" key="8">
    <source>
        <dbReference type="ARBA" id="ARBA00022989"/>
    </source>
</evidence>
<dbReference type="InterPro" id="IPR035952">
    <property type="entry name" value="Rhomboid-like_sf"/>
</dbReference>
<protein>
    <recommendedName>
        <fullName evidence="10">Rhomboid-type serine protease</fullName>
        <ecNumber evidence="10">3.4.21.105</ecNumber>
    </recommendedName>
</protein>
<dbReference type="Pfam" id="PF01694">
    <property type="entry name" value="Rhomboid"/>
    <property type="match status" value="1"/>
</dbReference>
<dbReference type="RefSeq" id="XP_062879104.1">
    <property type="nucleotide sequence ID" value="XM_063023034.1"/>
</dbReference>
<keyword evidence="14" id="KW-1185">Reference proteome</keyword>
<dbReference type="InterPro" id="IPR002610">
    <property type="entry name" value="Peptidase_S54_rhomboid-like"/>
</dbReference>
<keyword evidence="4 10" id="KW-0645">Protease</keyword>
<evidence type="ECO:0000256" key="7">
    <source>
        <dbReference type="ARBA" id="ARBA00022825"/>
    </source>
</evidence>
<feature type="transmembrane region" description="Helical" evidence="10">
    <location>
        <begin position="316"/>
        <end position="335"/>
    </location>
</feature>
<feature type="transmembrane region" description="Helical" evidence="10">
    <location>
        <begin position="404"/>
        <end position="421"/>
    </location>
</feature>
<evidence type="ECO:0000256" key="10">
    <source>
        <dbReference type="RuleBase" id="RU362115"/>
    </source>
</evidence>
<organism evidence="13 14">
    <name type="scientific">Australozyma saopauloensis</name>
    <dbReference type="NCBI Taxonomy" id="291208"/>
    <lineage>
        <taxon>Eukaryota</taxon>
        <taxon>Fungi</taxon>
        <taxon>Dikarya</taxon>
        <taxon>Ascomycota</taxon>
        <taxon>Saccharomycotina</taxon>
        <taxon>Pichiomycetes</taxon>
        <taxon>Metschnikowiaceae</taxon>
        <taxon>Australozyma</taxon>
    </lineage>
</organism>
<dbReference type="KEGG" id="asau:88175146"/>
<dbReference type="PANTHER" id="PTHR22936:SF69">
    <property type="entry name" value="RHOMBOID-LIKE PROTEIN"/>
    <property type="match status" value="1"/>
</dbReference>
<keyword evidence="9 10" id="KW-0472">Membrane</keyword>
<dbReference type="GO" id="GO:0016020">
    <property type="term" value="C:membrane"/>
    <property type="evidence" value="ECO:0007669"/>
    <property type="project" value="UniProtKB-SubCell"/>
</dbReference>
<dbReference type="Gene3D" id="1.20.1540.10">
    <property type="entry name" value="Rhomboid-like"/>
    <property type="match status" value="1"/>
</dbReference>
<dbReference type="EMBL" id="CP138898">
    <property type="protein sequence ID" value="WPK26724.1"/>
    <property type="molecule type" value="Genomic_DNA"/>
</dbReference>
<keyword evidence="8 10" id="KW-1133">Transmembrane helix</keyword>
<feature type="compositionally biased region" description="Polar residues" evidence="11">
    <location>
        <begin position="96"/>
        <end position="108"/>
    </location>
</feature>
<feature type="transmembrane region" description="Helical" evidence="10">
    <location>
        <begin position="463"/>
        <end position="483"/>
    </location>
</feature>
<feature type="region of interest" description="Disordered" evidence="11">
    <location>
        <begin position="95"/>
        <end position="155"/>
    </location>
</feature>
<keyword evidence="6 10" id="KW-0378">Hydrolase</keyword>
<dbReference type="GO" id="GO:0006508">
    <property type="term" value="P:proteolysis"/>
    <property type="evidence" value="ECO:0007669"/>
    <property type="project" value="UniProtKB-KW"/>
</dbReference>
<proteinExistence type="inferred from homology"/>
<feature type="domain" description="Peptidase S54 rhomboid" evidence="12">
    <location>
        <begin position="278"/>
        <end position="422"/>
    </location>
</feature>
<dbReference type="SUPFAM" id="SSF144091">
    <property type="entry name" value="Rhomboid-like"/>
    <property type="match status" value="1"/>
</dbReference>
<evidence type="ECO:0000256" key="9">
    <source>
        <dbReference type="ARBA" id="ARBA00023136"/>
    </source>
</evidence>
<feature type="region of interest" description="Disordered" evidence="11">
    <location>
        <begin position="1"/>
        <end position="24"/>
    </location>
</feature>
<comment type="subcellular location">
    <subcellularLocation>
        <location evidence="2 10">Membrane</location>
        <topology evidence="2 10">Multi-pass membrane protein</topology>
    </subcellularLocation>
</comment>
<comment type="similarity">
    <text evidence="3 10">Belongs to the peptidase S54 family.</text>
</comment>
<comment type="catalytic activity">
    <reaction evidence="1 10">
        <text>Cleaves type-1 transmembrane domains using a catalytic dyad composed of serine and histidine that are contributed by different transmembrane domains.</text>
        <dbReference type="EC" id="3.4.21.105"/>
    </reaction>
</comment>
<dbReference type="EC" id="3.4.21.105" evidence="10"/>